<name>A0ABN8SNF0_9CNID</name>
<gene>
    <name evidence="1" type="ORF">PEVE_00024994</name>
</gene>
<organism evidence="1 2">
    <name type="scientific">Porites evermanni</name>
    <dbReference type="NCBI Taxonomy" id="104178"/>
    <lineage>
        <taxon>Eukaryota</taxon>
        <taxon>Metazoa</taxon>
        <taxon>Cnidaria</taxon>
        <taxon>Anthozoa</taxon>
        <taxon>Hexacorallia</taxon>
        <taxon>Scleractinia</taxon>
        <taxon>Fungiina</taxon>
        <taxon>Poritidae</taxon>
        <taxon>Porites</taxon>
    </lineage>
</organism>
<keyword evidence="2" id="KW-1185">Reference proteome</keyword>
<evidence type="ECO:0000313" key="2">
    <source>
        <dbReference type="Proteomes" id="UP001159427"/>
    </source>
</evidence>
<reference evidence="1 2" key="1">
    <citation type="submission" date="2022-05" db="EMBL/GenBank/DDBJ databases">
        <authorList>
            <consortium name="Genoscope - CEA"/>
            <person name="William W."/>
        </authorList>
    </citation>
    <scope>NUCLEOTIDE SEQUENCE [LARGE SCALE GENOMIC DNA]</scope>
</reference>
<proteinExistence type="predicted"/>
<sequence length="257" mass="29518">MAFSGVSGSMEEDFFTKTPILKNCSPEQKSNCRTCEEACHSPFNNNTNTVETPIHDHPKCKDLVTYKRLLSRTQTTRSLFREEVQVHILYGSYAMCGSMLSIKSFIYSNQQSAHSKHSDPRICQVVAHKRIKTPGKLLNFQAQKVAAVAYRKWSFTRDSKSLTGKVLVFWIGGPQIISNNKDCLQFIPHEELQIQYKDDEDIFVNLRLGDSFHDAFRCAQPVSDRSSSFVYSKACHRHLIFNKVKECNHLHLHLRCQ</sequence>
<dbReference type="Proteomes" id="UP001159427">
    <property type="component" value="Unassembled WGS sequence"/>
</dbReference>
<protein>
    <submittedName>
        <fullName evidence="1">Uncharacterized protein</fullName>
    </submittedName>
</protein>
<dbReference type="EMBL" id="CALNXI010003351">
    <property type="protein sequence ID" value="CAH3192998.1"/>
    <property type="molecule type" value="Genomic_DNA"/>
</dbReference>
<evidence type="ECO:0000313" key="1">
    <source>
        <dbReference type="EMBL" id="CAH3192998.1"/>
    </source>
</evidence>
<feature type="non-terminal residue" evidence="1">
    <location>
        <position position="257"/>
    </location>
</feature>
<comment type="caution">
    <text evidence="1">The sequence shown here is derived from an EMBL/GenBank/DDBJ whole genome shotgun (WGS) entry which is preliminary data.</text>
</comment>
<accession>A0ABN8SNF0</accession>